<reference evidence="2 3" key="1">
    <citation type="submission" date="2015-09" db="EMBL/GenBank/DDBJ databases">
        <title>Draft genome of the parasitic nematode Teladorsagia circumcincta isolate WARC Sus (inbred).</title>
        <authorList>
            <person name="Mitreva M."/>
        </authorList>
    </citation>
    <scope>NUCLEOTIDE SEQUENCE [LARGE SCALE GENOMIC DNA]</scope>
    <source>
        <strain evidence="2 3">S</strain>
    </source>
</reference>
<organism evidence="2 3">
    <name type="scientific">Teladorsagia circumcincta</name>
    <name type="common">Brown stomach worm</name>
    <name type="synonym">Ostertagia circumcincta</name>
    <dbReference type="NCBI Taxonomy" id="45464"/>
    <lineage>
        <taxon>Eukaryota</taxon>
        <taxon>Metazoa</taxon>
        <taxon>Ecdysozoa</taxon>
        <taxon>Nematoda</taxon>
        <taxon>Chromadorea</taxon>
        <taxon>Rhabditida</taxon>
        <taxon>Rhabditina</taxon>
        <taxon>Rhabditomorpha</taxon>
        <taxon>Strongyloidea</taxon>
        <taxon>Trichostrongylidae</taxon>
        <taxon>Teladorsagia</taxon>
    </lineage>
</organism>
<evidence type="ECO:0000313" key="3">
    <source>
        <dbReference type="Proteomes" id="UP000230423"/>
    </source>
</evidence>
<dbReference type="SUPFAM" id="SSF46565">
    <property type="entry name" value="Chaperone J-domain"/>
    <property type="match status" value="1"/>
</dbReference>
<sequence>MSNSRSRNGDASYHRRIGCGNIKIDADASTYRRSVFDTFEDGAADDRKGSGSAAIFFCCKQAVKGERFDEHFLLFRVTAEAGLERFIQHWDLEQKLNFIPKKTDLIGSCLPTSSGAITLKLIYCGMKRRGRNLEGELRALMNEKEQAPADMPISWNHTEFQTRYPSLQDEVKIGDYYLRLLLQEADESATPIHNPTEFFNNVYHRFLLSSRSEMRCLCLRAMAVTYGRHHMTIGPFEDARHFVSMLAKCTNAAERDHFTNVIEASADQLTEGNSAEWYYAASDNNKERLGPFSFEKMKTLYGEKKIFEKTAVWAAGMEKWEPLSKVPQFRWTVCLGNQQVGTPLYNFTQLCSLCLDIMIQMCEFFPSRDENNSVVRPMPQVKKSLTEPVLLYQVVQLLLTYDPSIVQRVATLVHLVMQALYQYCPIPLIDYPELQNELFCYVYYLRHLCDRQRFPDWEIRDPIPFLRACLAAWFEELEKKPPVMSVEQARETLDLGRDSKSHGYIILKLYGKLSSSRWQDLSVIRRAYFKLAARYHPDKNPEGQLSAYKYAGYGQLIRTIDLEAKNSSLFQEGGGALLSAAVELANHTLMSSALNAEQLRREQGLEALQIAFDRCVPVITASSTPTDMAVQVLKTLNCNTENPYLIWDNGTRAEVLEFVERHRTSREQTSELFGAEFQLSIHAKELIVGDIFVRIYNEQPTFVLQEPKKVAMDLLDFMGRHAPELTGQLKKPANGDLIDIDWSSSNANKMSTDEKVVMCTEALANLVSANPARSLILNTLIALSSNGQIVKEMLEYGEFCVLRISTMFPLHGNSMVVASGGLLITMFDSTNENPELIWNETTRAKVRQIIERGTENLYRAQSKNPEHKWDTGSLTDNTCAYSDSVTGELVVGGVFVRLYVANPAWAVRHPRQFATELIEKVLELMNKPSADLTLVTTAFIELLRNFPNTADQYCADALSRINCIEGIMTSMKNQPTLMHESAHALKCLMKRNNGDLAAQMLSTKMVDYLLEVLHGDLPGVSNSPAARAEIVDALKSACLDLQVGEKISEILNRSPVWAQYRDQRHDLFLPAPRTQAITGTSTGVAGYLTEGMFSPPPLHTQPPPMEKSGF</sequence>
<evidence type="ECO:0000313" key="2">
    <source>
        <dbReference type="EMBL" id="PIO77742.1"/>
    </source>
</evidence>
<gene>
    <name evidence="2" type="ORF">TELCIR_00156</name>
</gene>
<keyword evidence="3" id="KW-1185">Reference proteome</keyword>
<dbReference type="CDD" id="cd06257">
    <property type="entry name" value="DnaJ"/>
    <property type="match status" value="1"/>
</dbReference>
<dbReference type="InterPro" id="IPR045802">
    <property type="entry name" value="GRV2/DNAJC13_N"/>
</dbReference>
<dbReference type="Gene3D" id="1.10.287.110">
    <property type="entry name" value="DnaJ domain"/>
    <property type="match status" value="1"/>
</dbReference>
<dbReference type="PANTHER" id="PTHR36983">
    <property type="entry name" value="DNAJ HOMOLOG SUBFAMILY C MEMBER 13"/>
    <property type="match status" value="1"/>
</dbReference>
<dbReference type="AlphaFoldDB" id="A0A2G9V6Y1"/>
<name>A0A2G9V6Y1_TELCI</name>
<dbReference type="GO" id="GO:2000641">
    <property type="term" value="P:regulation of early endosome to late endosome transport"/>
    <property type="evidence" value="ECO:0007669"/>
    <property type="project" value="InterPro"/>
</dbReference>
<dbReference type="PROSITE" id="PS50076">
    <property type="entry name" value="DNAJ_2"/>
    <property type="match status" value="1"/>
</dbReference>
<dbReference type="InterPro" id="IPR025640">
    <property type="entry name" value="GYF_2"/>
</dbReference>
<dbReference type="GO" id="GO:0006898">
    <property type="term" value="P:receptor-mediated endocytosis"/>
    <property type="evidence" value="ECO:0007669"/>
    <property type="project" value="TreeGrafter"/>
</dbReference>
<dbReference type="GO" id="GO:0007032">
    <property type="term" value="P:endosome organization"/>
    <property type="evidence" value="ECO:0007669"/>
    <property type="project" value="InterPro"/>
</dbReference>
<dbReference type="EMBL" id="KZ344988">
    <property type="protein sequence ID" value="PIO77742.1"/>
    <property type="molecule type" value="Genomic_DNA"/>
</dbReference>
<dbReference type="Proteomes" id="UP000230423">
    <property type="component" value="Unassembled WGS sequence"/>
</dbReference>
<dbReference type="GO" id="GO:0010008">
    <property type="term" value="C:endosome membrane"/>
    <property type="evidence" value="ECO:0007669"/>
    <property type="project" value="TreeGrafter"/>
</dbReference>
<dbReference type="Pfam" id="PF14237">
    <property type="entry name" value="GYF_2"/>
    <property type="match status" value="1"/>
</dbReference>
<protein>
    <submittedName>
        <fullName evidence="2">DnaJ domain protein</fullName>
    </submittedName>
</protein>
<proteinExistence type="predicted"/>
<feature type="domain" description="J" evidence="1">
    <location>
        <begin position="508"/>
        <end position="574"/>
    </location>
</feature>
<dbReference type="Pfam" id="PF19432">
    <property type="entry name" value="RME-8_N"/>
    <property type="match status" value="1"/>
</dbReference>
<dbReference type="PANTHER" id="PTHR36983:SF2">
    <property type="entry name" value="DNAJ HOMOLOG SUBFAMILY C MEMBER 13"/>
    <property type="match status" value="1"/>
</dbReference>
<dbReference type="InterPro" id="IPR001623">
    <property type="entry name" value="DnaJ_domain"/>
</dbReference>
<dbReference type="InterPro" id="IPR036869">
    <property type="entry name" value="J_dom_sf"/>
</dbReference>
<accession>A0A2G9V6Y1</accession>
<evidence type="ECO:0000259" key="1">
    <source>
        <dbReference type="PROSITE" id="PS50076"/>
    </source>
</evidence>
<dbReference type="InterPro" id="IPR044978">
    <property type="entry name" value="GRV2/DNAJC13"/>
</dbReference>
<dbReference type="OrthoDB" id="69656at2759"/>